<evidence type="ECO:0000313" key="3">
    <source>
        <dbReference type="EMBL" id="GDY78086.1"/>
    </source>
</evidence>
<accession>A0A4D4N2D7</accession>
<evidence type="ECO:0000313" key="5">
    <source>
        <dbReference type="Proteomes" id="UP000302139"/>
    </source>
</evidence>
<protein>
    <recommendedName>
        <fullName evidence="1">Plastocyanin-like domain-containing protein</fullName>
    </recommendedName>
</protein>
<gene>
    <name evidence="2" type="ORF">SAV14893_012030</name>
    <name evidence="3" type="ORF">SAV31267_075710</name>
</gene>
<name>A0A4D4N2D7_STRAX</name>
<organism evidence="3 4">
    <name type="scientific">Streptomyces avermitilis</name>
    <dbReference type="NCBI Taxonomy" id="33903"/>
    <lineage>
        <taxon>Bacteria</taxon>
        <taxon>Bacillati</taxon>
        <taxon>Actinomycetota</taxon>
        <taxon>Actinomycetes</taxon>
        <taxon>Kitasatosporales</taxon>
        <taxon>Streptomycetaceae</taxon>
        <taxon>Streptomyces</taxon>
    </lineage>
</organism>
<sequence>MRLAALPTAFAPVDDLGKEAVAGRETVIFTENKAGTLFYINHKQFDHGRVDFRARLNTVEEWTIKNDSDESHSFHIHTNDFQVMRINGKPQVNYGL</sequence>
<reference evidence="3 4" key="1">
    <citation type="submission" date="2019-04" db="EMBL/GenBank/DDBJ databases">
        <title>Draft genome sequences of Streptomyces avermitilis ATCC 31267.</title>
        <authorList>
            <person name="Komaki H."/>
            <person name="Tamura T."/>
            <person name="Hosoyama A."/>
        </authorList>
    </citation>
    <scope>NUCLEOTIDE SEQUENCE [LARGE SCALE GENOMIC DNA]</scope>
    <source>
        <strain evidence="3 4">ATCC 31267</strain>
    </source>
</reference>
<dbReference type="Proteomes" id="UP000299211">
    <property type="component" value="Unassembled WGS sequence"/>
</dbReference>
<feature type="domain" description="Plastocyanin-like" evidence="1">
    <location>
        <begin position="35"/>
        <end position="90"/>
    </location>
</feature>
<dbReference type="InterPro" id="IPR011706">
    <property type="entry name" value="Cu-oxidase_C"/>
</dbReference>
<evidence type="ECO:0000313" key="2">
    <source>
        <dbReference type="EMBL" id="GDY61810.1"/>
    </source>
</evidence>
<dbReference type="STRING" id="33903.AQJ43_06295"/>
<dbReference type="SUPFAM" id="SSF49503">
    <property type="entry name" value="Cupredoxins"/>
    <property type="match status" value="1"/>
</dbReference>
<dbReference type="InterPro" id="IPR008972">
    <property type="entry name" value="Cupredoxin"/>
</dbReference>
<dbReference type="Gene3D" id="2.60.40.420">
    <property type="entry name" value="Cupredoxins - blue copper proteins"/>
    <property type="match status" value="1"/>
</dbReference>
<dbReference type="Pfam" id="PF07731">
    <property type="entry name" value="Cu-oxidase_2"/>
    <property type="match status" value="1"/>
</dbReference>
<dbReference type="EMBL" id="BJHX01000001">
    <property type="protein sequence ID" value="GDY61810.1"/>
    <property type="molecule type" value="Genomic_DNA"/>
</dbReference>
<reference evidence="2 5" key="2">
    <citation type="submission" date="2019-04" db="EMBL/GenBank/DDBJ databases">
        <title>Draft genome sequences of Streptomyces avermitilis NBRC 14893.</title>
        <authorList>
            <person name="Komaki H."/>
            <person name="Tamura T."/>
            <person name="Hosoyama A."/>
        </authorList>
    </citation>
    <scope>NUCLEOTIDE SEQUENCE [LARGE SCALE GENOMIC DNA]</scope>
    <source>
        <strain evidence="2 5">NBRC 14893</strain>
    </source>
</reference>
<proteinExistence type="predicted"/>
<dbReference type="GO" id="GO:0016491">
    <property type="term" value="F:oxidoreductase activity"/>
    <property type="evidence" value="ECO:0007669"/>
    <property type="project" value="InterPro"/>
</dbReference>
<dbReference type="AlphaFoldDB" id="A0A4D4N2D7"/>
<dbReference type="Proteomes" id="UP000302139">
    <property type="component" value="Unassembled WGS sequence"/>
</dbReference>
<evidence type="ECO:0000313" key="4">
    <source>
        <dbReference type="Proteomes" id="UP000299211"/>
    </source>
</evidence>
<evidence type="ECO:0000259" key="1">
    <source>
        <dbReference type="Pfam" id="PF07731"/>
    </source>
</evidence>
<comment type="caution">
    <text evidence="3">The sequence shown here is derived from an EMBL/GenBank/DDBJ whole genome shotgun (WGS) entry which is preliminary data.</text>
</comment>
<dbReference type="EMBL" id="BJHY01000001">
    <property type="protein sequence ID" value="GDY78086.1"/>
    <property type="molecule type" value="Genomic_DNA"/>
</dbReference>
<dbReference type="GO" id="GO:0005507">
    <property type="term" value="F:copper ion binding"/>
    <property type="evidence" value="ECO:0007669"/>
    <property type="project" value="InterPro"/>
</dbReference>